<name>A0AAE3QTV9_9BACT</name>
<dbReference type="RefSeq" id="WP_313982723.1">
    <property type="nucleotide sequence ID" value="NZ_JASJOS010000010.1"/>
</dbReference>
<gene>
    <name evidence="2" type="ORF">QNI16_21710</name>
</gene>
<protein>
    <submittedName>
        <fullName evidence="2">Helix-turn-helix domain-containing protein</fullName>
    </submittedName>
</protein>
<dbReference type="AlphaFoldDB" id="A0AAE3QTV9"/>
<dbReference type="Proteomes" id="UP001241110">
    <property type="component" value="Unassembled WGS sequence"/>
</dbReference>
<comment type="caution">
    <text evidence="2">The sequence shown here is derived from an EMBL/GenBank/DDBJ whole genome shotgun (WGS) entry which is preliminary data.</text>
</comment>
<dbReference type="EMBL" id="JASJOS010000010">
    <property type="protein sequence ID" value="MDJ1483130.1"/>
    <property type="molecule type" value="Genomic_DNA"/>
</dbReference>
<dbReference type="SUPFAM" id="SSF46955">
    <property type="entry name" value="Putative DNA-binding domain"/>
    <property type="match status" value="1"/>
</dbReference>
<reference evidence="2" key="1">
    <citation type="submission" date="2023-05" db="EMBL/GenBank/DDBJ databases">
        <authorList>
            <person name="Zhang X."/>
        </authorList>
    </citation>
    <scope>NUCLEOTIDE SEQUENCE</scope>
    <source>
        <strain evidence="2">YF14B1</strain>
    </source>
</reference>
<sequence>MDELLTYDQVAELLKVKKTTVKNWASLGKIPKTGIRGRFSRKAIEAWIEMQHVPSAIEIMKENLRNFKRK</sequence>
<feature type="domain" description="Helix-turn-helix" evidence="1">
    <location>
        <begin position="4"/>
        <end position="51"/>
    </location>
</feature>
<evidence type="ECO:0000313" key="3">
    <source>
        <dbReference type="Proteomes" id="UP001241110"/>
    </source>
</evidence>
<dbReference type="NCBIfam" id="TIGR01764">
    <property type="entry name" value="excise"/>
    <property type="match status" value="1"/>
</dbReference>
<evidence type="ECO:0000259" key="1">
    <source>
        <dbReference type="Pfam" id="PF12728"/>
    </source>
</evidence>
<dbReference type="GO" id="GO:0003677">
    <property type="term" value="F:DNA binding"/>
    <property type="evidence" value="ECO:0007669"/>
    <property type="project" value="InterPro"/>
</dbReference>
<evidence type="ECO:0000313" key="2">
    <source>
        <dbReference type="EMBL" id="MDJ1483130.1"/>
    </source>
</evidence>
<proteinExistence type="predicted"/>
<organism evidence="2 3">
    <name type="scientific">Xanthocytophaga flava</name>
    <dbReference type="NCBI Taxonomy" id="3048013"/>
    <lineage>
        <taxon>Bacteria</taxon>
        <taxon>Pseudomonadati</taxon>
        <taxon>Bacteroidota</taxon>
        <taxon>Cytophagia</taxon>
        <taxon>Cytophagales</taxon>
        <taxon>Rhodocytophagaceae</taxon>
        <taxon>Xanthocytophaga</taxon>
    </lineage>
</organism>
<dbReference type="InterPro" id="IPR041657">
    <property type="entry name" value="HTH_17"/>
</dbReference>
<dbReference type="Pfam" id="PF12728">
    <property type="entry name" value="HTH_17"/>
    <property type="match status" value="1"/>
</dbReference>
<dbReference type="InterPro" id="IPR010093">
    <property type="entry name" value="SinI_DNA-bd"/>
</dbReference>
<dbReference type="InterPro" id="IPR009061">
    <property type="entry name" value="DNA-bd_dom_put_sf"/>
</dbReference>
<accession>A0AAE3QTV9</accession>